<comment type="subunit">
    <text evidence="11">Component of the lipopolysaccharide transport and assembly complex. The LptBFG transporter is composed of two ATP-binding proteins (LptB) and two transmembrane proteins (LptF and LptG).</text>
</comment>
<evidence type="ECO:0000256" key="3">
    <source>
        <dbReference type="ARBA" id="ARBA00007725"/>
    </source>
</evidence>
<dbReference type="GO" id="GO:0055085">
    <property type="term" value="P:transmembrane transport"/>
    <property type="evidence" value="ECO:0007669"/>
    <property type="project" value="InterPro"/>
</dbReference>
<dbReference type="PANTHER" id="PTHR33529">
    <property type="entry name" value="SLR0882 PROTEIN-RELATED"/>
    <property type="match status" value="1"/>
</dbReference>
<keyword evidence="7" id="KW-0997">Cell inner membrane</keyword>
<name>A0A368NMY1_9GAMM</name>
<evidence type="ECO:0000256" key="8">
    <source>
        <dbReference type="ARBA" id="ARBA00022692"/>
    </source>
</evidence>
<keyword evidence="14" id="KW-1185">Reference proteome</keyword>
<keyword evidence="9 12" id="KW-1133">Transmembrane helix</keyword>
<dbReference type="NCBIfam" id="TIGR04407">
    <property type="entry name" value="LptF_YjgP"/>
    <property type="match status" value="1"/>
</dbReference>
<evidence type="ECO:0000256" key="1">
    <source>
        <dbReference type="ARBA" id="ARBA00002265"/>
    </source>
</evidence>
<dbReference type="OrthoDB" id="9778062at2"/>
<evidence type="ECO:0000313" key="14">
    <source>
        <dbReference type="Proteomes" id="UP000252558"/>
    </source>
</evidence>
<protein>
    <recommendedName>
        <fullName evidence="4">Lipopolysaccharide export system permease protein LptF</fullName>
    </recommendedName>
</protein>
<accession>A0A368NMY1</accession>
<evidence type="ECO:0000256" key="10">
    <source>
        <dbReference type="ARBA" id="ARBA00023136"/>
    </source>
</evidence>
<evidence type="ECO:0000256" key="12">
    <source>
        <dbReference type="SAM" id="Phobius"/>
    </source>
</evidence>
<dbReference type="PANTHER" id="PTHR33529:SF7">
    <property type="entry name" value="LIPOPOLYSACCHARIDE EXPORT SYSTEM PERMEASE PROTEIN LPTF"/>
    <property type="match status" value="1"/>
</dbReference>
<sequence length="369" mass="40845">MILFRYLARELFKAQLTVLAVLMLIFLSREFVSVLTKAAEGKFPADLVTSLVLLNLPGLILMILPLSMFLGILIALGRMYAESEMVVLRACGVSEWYVARVTLAAAVFLGLIGGATSLYLKPWAEEQQLQLLEDADASAGLSTLVAGQFKQTFDGKSVVFVEKMSRDGRTLFKVFLAQTPSINERHKNFSIVVSDMGSVQEAKNQPSMLVLNEGTRWEGHPRRLDYHIVDFEEYQVLLKEFDVDERGRKIDAWPLAKLFEDGSTEAKAEIQWRLAVPLSIPILALIAVPLAAVNPRQGKFAKMLPAILLYLGYYVLLMSGHKALEDGALPASLGLWWIHALAASFGAVLIMRGRPIGVRLVARLKGMKG</sequence>
<evidence type="ECO:0000256" key="2">
    <source>
        <dbReference type="ARBA" id="ARBA00004429"/>
    </source>
</evidence>
<evidence type="ECO:0000256" key="5">
    <source>
        <dbReference type="ARBA" id="ARBA00022448"/>
    </source>
</evidence>
<keyword evidence="5" id="KW-0813">Transport</keyword>
<keyword evidence="6" id="KW-1003">Cell membrane</keyword>
<comment type="caution">
    <text evidence="13">The sequence shown here is derived from an EMBL/GenBank/DDBJ whole genome shotgun (WGS) entry which is preliminary data.</text>
</comment>
<reference evidence="13 14" key="1">
    <citation type="submission" date="2018-07" db="EMBL/GenBank/DDBJ databases">
        <title>Corallincola holothuriorum sp. nov., a new facultative anaerobe isolated from sea cucumber Apostichopus japonicus.</title>
        <authorList>
            <person name="Xia H."/>
        </authorList>
    </citation>
    <scope>NUCLEOTIDE SEQUENCE [LARGE SCALE GENOMIC DNA]</scope>
    <source>
        <strain evidence="13 14">C4</strain>
    </source>
</reference>
<feature type="transmembrane region" description="Helical" evidence="12">
    <location>
        <begin position="54"/>
        <end position="76"/>
    </location>
</feature>
<feature type="transmembrane region" description="Helical" evidence="12">
    <location>
        <begin position="300"/>
        <end position="317"/>
    </location>
</feature>
<comment type="function">
    <text evidence="1">Part of the ABC transporter complex LptBFG involved in the translocation of lipopolysaccharide (LPS) from the inner membrane to the outer membrane.</text>
</comment>
<dbReference type="RefSeq" id="WP_114337197.1">
    <property type="nucleotide sequence ID" value="NZ_QPID01000002.1"/>
</dbReference>
<dbReference type="Pfam" id="PF03739">
    <property type="entry name" value="LptF_LptG"/>
    <property type="match status" value="1"/>
</dbReference>
<proteinExistence type="inferred from homology"/>
<evidence type="ECO:0000256" key="6">
    <source>
        <dbReference type="ARBA" id="ARBA00022475"/>
    </source>
</evidence>
<keyword evidence="8 12" id="KW-0812">Transmembrane</keyword>
<feature type="transmembrane region" description="Helical" evidence="12">
    <location>
        <begin position="329"/>
        <end position="350"/>
    </location>
</feature>
<evidence type="ECO:0000256" key="9">
    <source>
        <dbReference type="ARBA" id="ARBA00022989"/>
    </source>
</evidence>
<comment type="similarity">
    <text evidence="3">Belongs to the LptF/LptG family.</text>
</comment>
<feature type="transmembrane region" description="Helical" evidence="12">
    <location>
        <begin position="97"/>
        <end position="120"/>
    </location>
</feature>
<organism evidence="13 14">
    <name type="scientific">Corallincola holothuriorum</name>
    <dbReference type="NCBI Taxonomy" id="2282215"/>
    <lineage>
        <taxon>Bacteria</taxon>
        <taxon>Pseudomonadati</taxon>
        <taxon>Pseudomonadota</taxon>
        <taxon>Gammaproteobacteria</taxon>
        <taxon>Alteromonadales</taxon>
        <taxon>Psychromonadaceae</taxon>
        <taxon>Corallincola</taxon>
    </lineage>
</organism>
<feature type="transmembrane region" description="Helical" evidence="12">
    <location>
        <begin position="274"/>
        <end position="293"/>
    </location>
</feature>
<keyword evidence="10 12" id="KW-0472">Membrane</keyword>
<comment type="subcellular location">
    <subcellularLocation>
        <location evidence="2">Cell inner membrane</location>
        <topology evidence="2">Multi-pass membrane protein</topology>
    </subcellularLocation>
</comment>
<dbReference type="Proteomes" id="UP000252558">
    <property type="component" value="Unassembled WGS sequence"/>
</dbReference>
<evidence type="ECO:0000256" key="7">
    <source>
        <dbReference type="ARBA" id="ARBA00022519"/>
    </source>
</evidence>
<gene>
    <name evidence="13" type="primary">lptF</name>
    <name evidence="13" type="ORF">DU002_04670</name>
</gene>
<dbReference type="EMBL" id="QPID01000002">
    <property type="protein sequence ID" value="RCU51768.1"/>
    <property type="molecule type" value="Genomic_DNA"/>
</dbReference>
<dbReference type="AlphaFoldDB" id="A0A368NMY1"/>
<dbReference type="InterPro" id="IPR030922">
    <property type="entry name" value="LptF"/>
</dbReference>
<evidence type="ECO:0000256" key="11">
    <source>
        <dbReference type="ARBA" id="ARBA00026081"/>
    </source>
</evidence>
<dbReference type="GO" id="GO:0015920">
    <property type="term" value="P:lipopolysaccharide transport"/>
    <property type="evidence" value="ECO:0007669"/>
    <property type="project" value="TreeGrafter"/>
</dbReference>
<evidence type="ECO:0000256" key="4">
    <source>
        <dbReference type="ARBA" id="ARBA00014213"/>
    </source>
</evidence>
<dbReference type="GO" id="GO:0043190">
    <property type="term" value="C:ATP-binding cassette (ABC) transporter complex"/>
    <property type="evidence" value="ECO:0007669"/>
    <property type="project" value="InterPro"/>
</dbReference>
<dbReference type="InterPro" id="IPR005495">
    <property type="entry name" value="LptG/LptF_permease"/>
</dbReference>
<evidence type="ECO:0000313" key="13">
    <source>
        <dbReference type="EMBL" id="RCU51768.1"/>
    </source>
</evidence>